<feature type="transmembrane region" description="Helical" evidence="9">
    <location>
        <begin position="12"/>
        <end position="33"/>
    </location>
</feature>
<dbReference type="CDD" id="cd11386">
    <property type="entry name" value="MCP_signal"/>
    <property type="match status" value="1"/>
</dbReference>
<dbReference type="AlphaFoldDB" id="A0A1I5QWD7"/>
<dbReference type="PANTHER" id="PTHR43531:SF14">
    <property type="entry name" value="METHYL-ACCEPTING CHEMOTAXIS PROTEIN I-RELATED"/>
    <property type="match status" value="1"/>
</dbReference>
<keyword evidence="2" id="KW-0488">Methylation</keyword>
<protein>
    <submittedName>
        <fullName evidence="11">Methyl-accepting chemotaxis protein</fullName>
    </submittedName>
</protein>
<evidence type="ECO:0000256" key="3">
    <source>
        <dbReference type="ARBA" id="ARBA00022692"/>
    </source>
</evidence>
<dbReference type="GO" id="GO:0007165">
    <property type="term" value="P:signal transduction"/>
    <property type="evidence" value="ECO:0007669"/>
    <property type="project" value="UniProtKB-KW"/>
</dbReference>
<dbReference type="Pfam" id="PF00015">
    <property type="entry name" value="MCPsignal"/>
    <property type="match status" value="1"/>
</dbReference>
<proteinExistence type="inferred from homology"/>
<evidence type="ECO:0000256" key="4">
    <source>
        <dbReference type="ARBA" id="ARBA00022989"/>
    </source>
</evidence>
<feature type="domain" description="Methyl-accepting transducer" evidence="10">
    <location>
        <begin position="276"/>
        <end position="505"/>
    </location>
</feature>
<dbReference type="InterPro" id="IPR024478">
    <property type="entry name" value="HlyB_4HB_MCP"/>
</dbReference>
<evidence type="ECO:0000256" key="5">
    <source>
        <dbReference type="ARBA" id="ARBA00023136"/>
    </source>
</evidence>
<keyword evidence="6 8" id="KW-0807">Transducer</keyword>
<evidence type="ECO:0000256" key="6">
    <source>
        <dbReference type="ARBA" id="ARBA00023224"/>
    </source>
</evidence>
<keyword evidence="5 9" id="KW-0472">Membrane</keyword>
<sequence length="560" mass="59688">MDWLRRQTVGTKLVCGFFLVSLIGAFVGLQGIMKAAQLKELASLMYEREATGLRHASEANSQFLAAASAIRSAILTASIEERQEYLNELDEHLELIRSEMARAGETFVSEDDKTRLGYLLEVQAEFEQNIKDVVRRLDGEDVPYPRSSTEYLLTSIRPVADQATEMMTQLVESKMGNAAELSHQTDEIYADIRLLMIGLTVAGLLAGVLIGVLLTRGLTRQLGGEPAAVADLATSIANGDLTARIDMSRALPGSVTHAMQRMQGSLTQLVGSVRASSESIASGSAQIARGNVDLSARTEQQAASLAQTAASMEELTATVQQNADNARHARALANDASSTAEHGREVVHGVVETMQGITDSSQRIASIINVIDSIAFQTNILALNASVEAARAGEEGRGFAVVAGEVRNLASRSASAANDIKALIEESTRRVEDGSQLVEQAGRTMADVVGAVRRVADIIDEISAASQEQSQGIAQVNAAVAQMEQVTQQNAALVQEASTASLSLADQAQTLQEAVAVFRLGDEPQQPDALPPRELPKREVVAPAVAARACGVRDGAWETF</sequence>
<accession>A0A1I5QWD7</accession>
<dbReference type="PROSITE" id="PS50111">
    <property type="entry name" value="CHEMOTAXIS_TRANSDUC_2"/>
    <property type="match status" value="1"/>
</dbReference>
<evidence type="ECO:0000256" key="9">
    <source>
        <dbReference type="SAM" id="Phobius"/>
    </source>
</evidence>
<dbReference type="GO" id="GO:0006935">
    <property type="term" value="P:chemotaxis"/>
    <property type="evidence" value="ECO:0007669"/>
    <property type="project" value="InterPro"/>
</dbReference>
<dbReference type="PANTHER" id="PTHR43531">
    <property type="entry name" value="PROTEIN ICFG"/>
    <property type="match status" value="1"/>
</dbReference>
<dbReference type="EMBL" id="FOXM01000003">
    <property type="protein sequence ID" value="SFP50589.1"/>
    <property type="molecule type" value="Genomic_DNA"/>
</dbReference>
<dbReference type="InterPro" id="IPR051310">
    <property type="entry name" value="MCP_chemotaxis"/>
</dbReference>
<gene>
    <name evidence="11" type="ORF">SAMN05216229_10334</name>
</gene>
<evidence type="ECO:0000256" key="8">
    <source>
        <dbReference type="PROSITE-ProRule" id="PRU00284"/>
    </source>
</evidence>
<dbReference type="GO" id="GO:0005886">
    <property type="term" value="C:plasma membrane"/>
    <property type="evidence" value="ECO:0007669"/>
    <property type="project" value="TreeGrafter"/>
</dbReference>
<dbReference type="InterPro" id="IPR004090">
    <property type="entry name" value="Chemotax_Me-accpt_rcpt"/>
</dbReference>
<evidence type="ECO:0000259" key="10">
    <source>
        <dbReference type="PROSITE" id="PS50111"/>
    </source>
</evidence>
<dbReference type="Gene3D" id="1.10.287.950">
    <property type="entry name" value="Methyl-accepting chemotaxis protein"/>
    <property type="match status" value="1"/>
</dbReference>
<keyword evidence="3 9" id="KW-0812">Transmembrane</keyword>
<organism evidence="11 12">
    <name type="scientific">Geopseudomonas sagittaria</name>
    <dbReference type="NCBI Taxonomy" id="1135990"/>
    <lineage>
        <taxon>Bacteria</taxon>
        <taxon>Pseudomonadati</taxon>
        <taxon>Pseudomonadota</taxon>
        <taxon>Gammaproteobacteria</taxon>
        <taxon>Pseudomonadales</taxon>
        <taxon>Pseudomonadaceae</taxon>
        <taxon>Geopseudomonas</taxon>
    </lineage>
</organism>
<evidence type="ECO:0000256" key="2">
    <source>
        <dbReference type="ARBA" id="ARBA00022481"/>
    </source>
</evidence>
<keyword evidence="4 9" id="KW-1133">Transmembrane helix</keyword>
<dbReference type="InterPro" id="IPR004089">
    <property type="entry name" value="MCPsignal_dom"/>
</dbReference>
<comment type="subcellular location">
    <subcellularLocation>
        <location evidence="1">Membrane</location>
        <topology evidence="1">Multi-pass membrane protein</topology>
    </subcellularLocation>
</comment>
<evidence type="ECO:0000313" key="11">
    <source>
        <dbReference type="EMBL" id="SFP50589.1"/>
    </source>
</evidence>
<dbReference type="FunFam" id="1.10.287.950:FF:000001">
    <property type="entry name" value="Methyl-accepting chemotaxis sensory transducer"/>
    <property type="match status" value="1"/>
</dbReference>
<evidence type="ECO:0000313" key="12">
    <source>
        <dbReference type="Proteomes" id="UP000243084"/>
    </source>
</evidence>
<dbReference type="Proteomes" id="UP000243084">
    <property type="component" value="Unassembled WGS sequence"/>
</dbReference>
<reference evidence="12" key="1">
    <citation type="submission" date="2016-10" db="EMBL/GenBank/DDBJ databases">
        <authorList>
            <person name="Varghese N."/>
            <person name="Submissions S."/>
        </authorList>
    </citation>
    <scope>NUCLEOTIDE SEQUENCE [LARGE SCALE GENOMIC DNA]</scope>
    <source>
        <strain evidence="12">JCM 18195</strain>
    </source>
</reference>
<dbReference type="PRINTS" id="PR00260">
    <property type="entry name" value="CHEMTRNSDUCR"/>
</dbReference>
<dbReference type="Pfam" id="PF12729">
    <property type="entry name" value="4HB_MCP_1"/>
    <property type="match status" value="1"/>
</dbReference>
<evidence type="ECO:0000256" key="1">
    <source>
        <dbReference type="ARBA" id="ARBA00004141"/>
    </source>
</evidence>
<dbReference type="SMART" id="SM00283">
    <property type="entry name" value="MA"/>
    <property type="match status" value="1"/>
</dbReference>
<evidence type="ECO:0000256" key="7">
    <source>
        <dbReference type="ARBA" id="ARBA00029447"/>
    </source>
</evidence>
<name>A0A1I5QWD7_9GAMM</name>
<dbReference type="SUPFAM" id="SSF58104">
    <property type="entry name" value="Methyl-accepting chemotaxis protein (MCP) signaling domain"/>
    <property type="match status" value="1"/>
</dbReference>
<comment type="similarity">
    <text evidence="7">Belongs to the methyl-accepting chemotaxis (MCP) protein family.</text>
</comment>
<keyword evidence="12" id="KW-1185">Reference proteome</keyword>
<dbReference type="GO" id="GO:0004888">
    <property type="term" value="F:transmembrane signaling receptor activity"/>
    <property type="evidence" value="ECO:0007669"/>
    <property type="project" value="InterPro"/>
</dbReference>